<dbReference type="Pfam" id="PF04479">
    <property type="entry name" value="RTA1"/>
    <property type="match status" value="1"/>
</dbReference>
<feature type="transmembrane region" description="Helical" evidence="5">
    <location>
        <begin position="81"/>
        <end position="102"/>
    </location>
</feature>
<dbReference type="GO" id="GO:0000324">
    <property type="term" value="C:fungal-type vacuole"/>
    <property type="evidence" value="ECO:0007669"/>
    <property type="project" value="TreeGrafter"/>
</dbReference>
<feature type="transmembrane region" description="Helical" evidence="5">
    <location>
        <begin position="237"/>
        <end position="261"/>
    </location>
</feature>
<sequence>MDQQSQSLIDADFYGYLPSKSAALFGIIYFGVSTTICLLQIVFGPYKHYWMLTLALAASGEAIGWGARLWAHNSPSDWMPFMIQICSLMISPVFISAAQYVLFCKIVEKAGRRLFSIPSKSLWIGFVIIDVISLSIQTVGGVEVSSAQDLVDLNHGSDVMRSGIIFQFSNTVLFTVLLLGAAASLKRRNIPLSSVARWPIIVALCLSTLMILIRNAYRILELGGGWNGHLMRTEIYLIGYDMVPIALAVGICVIFSPNFFLSPIEKEVALSLSTWRGLTQDSESSCFN</sequence>
<feature type="transmembrane region" description="Helical" evidence="5">
    <location>
        <begin position="122"/>
        <end position="144"/>
    </location>
</feature>
<feature type="transmembrane region" description="Helical" evidence="5">
    <location>
        <begin position="195"/>
        <end position="217"/>
    </location>
</feature>
<feature type="transmembrane region" description="Helical" evidence="5">
    <location>
        <begin position="164"/>
        <end position="183"/>
    </location>
</feature>
<feature type="transmembrane region" description="Helical" evidence="5">
    <location>
        <begin position="22"/>
        <end position="42"/>
    </location>
</feature>
<evidence type="ECO:0000256" key="2">
    <source>
        <dbReference type="ARBA" id="ARBA00022692"/>
    </source>
</evidence>
<dbReference type="GO" id="GO:0005886">
    <property type="term" value="C:plasma membrane"/>
    <property type="evidence" value="ECO:0007669"/>
    <property type="project" value="TreeGrafter"/>
</dbReference>
<proteinExistence type="predicted"/>
<keyword evidence="2 5" id="KW-0812">Transmembrane</keyword>
<evidence type="ECO:0000256" key="4">
    <source>
        <dbReference type="ARBA" id="ARBA00023136"/>
    </source>
</evidence>
<name>A0A6V8GZJ9_TALPI</name>
<accession>A0A6V8GZJ9</accession>
<dbReference type="AlphaFoldDB" id="A0A6V8GZJ9"/>
<reference evidence="7" key="1">
    <citation type="journal article" date="2015" name="Genome Announc.">
        <title>Draft genome sequence of Talaromyces cellulolyticus strain Y-94, a source of lignocellulosic biomass-degrading enzymes.</title>
        <authorList>
            <person name="Fujii T."/>
            <person name="Koike H."/>
            <person name="Sawayama S."/>
            <person name="Yano S."/>
            <person name="Inoue H."/>
        </authorList>
    </citation>
    <scope>NUCLEOTIDE SEQUENCE [LARGE SCALE GENOMIC DNA]</scope>
    <source>
        <strain evidence="7">Y-94</strain>
    </source>
</reference>
<organism evidence="6 7">
    <name type="scientific">Talaromyces pinophilus</name>
    <name type="common">Penicillium pinophilum</name>
    <dbReference type="NCBI Taxonomy" id="128442"/>
    <lineage>
        <taxon>Eukaryota</taxon>
        <taxon>Fungi</taxon>
        <taxon>Dikarya</taxon>
        <taxon>Ascomycota</taxon>
        <taxon>Pezizomycotina</taxon>
        <taxon>Eurotiomycetes</taxon>
        <taxon>Eurotiomycetidae</taxon>
        <taxon>Eurotiales</taxon>
        <taxon>Trichocomaceae</taxon>
        <taxon>Talaromyces</taxon>
        <taxon>Talaromyces sect. Talaromyces</taxon>
    </lineage>
</organism>
<evidence type="ECO:0000256" key="1">
    <source>
        <dbReference type="ARBA" id="ARBA00004141"/>
    </source>
</evidence>
<comment type="subcellular location">
    <subcellularLocation>
        <location evidence="1">Membrane</location>
        <topology evidence="1">Multi-pass membrane protein</topology>
    </subcellularLocation>
</comment>
<dbReference type="Proteomes" id="UP000053095">
    <property type="component" value="Unassembled WGS sequence"/>
</dbReference>
<evidence type="ECO:0000256" key="5">
    <source>
        <dbReference type="SAM" id="Phobius"/>
    </source>
</evidence>
<dbReference type="PANTHER" id="PTHR31465">
    <property type="entry name" value="PROTEIN RTA1-RELATED"/>
    <property type="match status" value="1"/>
</dbReference>
<dbReference type="InterPro" id="IPR007568">
    <property type="entry name" value="RTA1"/>
</dbReference>
<keyword evidence="3 5" id="KW-1133">Transmembrane helix</keyword>
<evidence type="ECO:0000313" key="7">
    <source>
        <dbReference type="Proteomes" id="UP000053095"/>
    </source>
</evidence>
<feature type="transmembrane region" description="Helical" evidence="5">
    <location>
        <begin position="49"/>
        <end position="69"/>
    </location>
</feature>
<gene>
    <name evidence="6" type="ORF">TCE0_015r01762</name>
</gene>
<keyword evidence="7" id="KW-1185">Reference proteome</keyword>
<keyword evidence="4 5" id="KW-0472">Membrane</keyword>
<protein>
    <submittedName>
        <fullName evidence="6">Uncharacterized protein</fullName>
    </submittedName>
</protein>
<dbReference type="PANTHER" id="PTHR31465:SF9">
    <property type="entry name" value="SPHINGOID LONG-CHAIN BASE TRANSPORTER RSB1"/>
    <property type="match status" value="1"/>
</dbReference>
<evidence type="ECO:0000313" key="6">
    <source>
        <dbReference type="EMBL" id="GAM34287.1"/>
    </source>
</evidence>
<comment type="caution">
    <text evidence="6">The sequence shown here is derived from an EMBL/GenBank/DDBJ whole genome shotgun (WGS) entry which is preliminary data.</text>
</comment>
<dbReference type="EMBL" id="DF933811">
    <property type="protein sequence ID" value="GAM34287.1"/>
    <property type="molecule type" value="Genomic_DNA"/>
</dbReference>
<evidence type="ECO:0000256" key="3">
    <source>
        <dbReference type="ARBA" id="ARBA00022989"/>
    </source>
</evidence>